<evidence type="ECO:0000313" key="1">
    <source>
        <dbReference type="EMBL" id="KAK6227002.1"/>
    </source>
</evidence>
<dbReference type="CDD" id="cd02440">
    <property type="entry name" value="AdoMet_MTases"/>
    <property type="match status" value="1"/>
</dbReference>
<accession>A0AAV9TWF9</accession>
<keyword evidence="1" id="KW-0808">Transferase</keyword>
<dbReference type="EMBL" id="JASAOK010000001">
    <property type="protein sequence ID" value="KAK6227002.1"/>
    <property type="molecule type" value="Genomic_DNA"/>
</dbReference>
<dbReference type="AlphaFoldDB" id="A0AAV9TWF9"/>
<dbReference type="SUPFAM" id="SSF53335">
    <property type="entry name" value="S-adenosyl-L-methionine-dependent methyltransferases"/>
    <property type="match status" value="1"/>
</dbReference>
<dbReference type="InterPro" id="IPR029063">
    <property type="entry name" value="SAM-dependent_MTases_sf"/>
</dbReference>
<organism evidence="1 2">
    <name type="scientific">Colletotrichum tabaci</name>
    <dbReference type="NCBI Taxonomy" id="1209068"/>
    <lineage>
        <taxon>Eukaryota</taxon>
        <taxon>Fungi</taxon>
        <taxon>Dikarya</taxon>
        <taxon>Ascomycota</taxon>
        <taxon>Pezizomycotina</taxon>
        <taxon>Sordariomycetes</taxon>
        <taxon>Hypocreomycetidae</taxon>
        <taxon>Glomerellales</taxon>
        <taxon>Glomerellaceae</taxon>
        <taxon>Colletotrichum</taxon>
        <taxon>Colletotrichum destructivum species complex</taxon>
    </lineage>
</organism>
<dbReference type="Pfam" id="PF13489">
    <property type="entry name" value="Methyltransf_23"/>
    <property type="match status" value="1"/>
</dbReference>
<dbReference type="Gene3D" id="3.40.50.150">
    <property type="entry name" value="Vaccinia Virus protein VP39"/>
    <property type="match status" value="1"/>
</dbReference>
<name>A0AAV9TWF9_9PEZI</name>
<dbReference type="GO" id="GO:0032259">
    <property type="term" value="P:methylation"/>
    <property type="evidence" value="ECO:0007669"/>
    <property type="project" value="UniProtKB-KW"/>
</dbReference>
<evidence type="ECO:0000313" key="2">
    <source>
        <dbReference type="Proteomes" id="UP001327957"/>
    </source>
</evidence>
<protein>
    <submittedName>
        <fullName evidence="1">TAM domain methyltransferase</fullName>
    </submittedName>
</protein>
<dbReference type="Proteomes" id="UP001327957">
    <property type="component" value="Unassembled WGS sequence"/>
</dbReference>
<keyword evidence="1" id="KW-0489">Methyltransferase</keyword>
<proteinExistence type="predicted"/>
<dbReference type="GO" id="GO:0008168">
    <property type="term" value="F:methyltransferase activity"/>
    <property type="evidence" value="ECO:0007669"/>
    <property type="project" value="UniProtKB-KW"/>
</dbReference>
<comment type="caution">
    <text evidence="1">The sequence shown here is derived from an EMBL/GenBank/DDBJ whole genome shotgun (WGS) entry which is preliminary data.</text>
</comment>
<keyword evidence="2" id="KW-1185">Reference proteome</keyword>
<sequence length="82" mass="9310">MLEIGTGTGVWAMQFGDDHPEAKVIGVDLSAVQPGLTAPNVKFEIDDIEEEWIFRRPFDYIHAHFMTSSIANWQDLLTQSFK</sequence>
<reference evidence="1 2" key="1">
    <citation type="submission" date="2023-04" db="EMBL/GenBank/DDBJ databases">
        <title>Colletotrichum tabacum stain YC1 causing leaf anthracnose on Nicotiana tabacum(L.) cv.</title>
        <authorList>
            <person name="Ji Z."/>
            <person name="Wang M."/>
            <person name="Zhang J."/>
            <person name="Wang N."/>
            <person name="Zhou Z."/>
        </authorList>
    </citation>
    <scope>NUCLEOTIDE SEQUENCE [LARGE SCALE GENOMIC DNA]</scope>
    <source>
        <strain evidence="1 2">YC1</strain>
    </source>
</reference>
<gene>
    <name evidence="1" type="ORF">QIS74_00557</name>
</gene>